<dbReference type="Gene3D" id="3.60.40.10">
    <property type="entry name" value="PPM-type phosphatase domain"/>
    <property type="match status" value="1"/>
</dbReference>
<comment type="caution">
    <text evidence="3">The sequence shown here is derived from an EMBL/GenBank/DDBJ whole genome shotgun (WGS) entry which is preliminary data.</text>
</comment>
<name>A0ABS7T312_9GAMM</name>
<feature type="domain" description="HAMP" evidence="2">
    <location>
        <begin position="331"/>
        <end position="384"/>
    </location>
</feature>
<evidence type="ECO:0000256" key="1">
    <source>
        <dbReference type="ARBA" id="ARBA00022801"/>
    </source>
</evidence>
<dbReference type="InterPro" id="IPR036457">
    <property type="entry name" value="PPM-type-like_dom_sf"/>
</dbReference>
<gene>
    <name evidence="3" type="ORF">K6753_01805</name>
</gene>
<sequence>MHSLRTRLTLWTSLGSAALLLAVIGLTYVAARQILLEKAREGVRAQAEQIAIGMERTFEAVAIAAGTLAEGVREAGHDRERLDGLLRTVVVADPNIVGAMLVLEPGALLAGGAGHTWYVRRQGDGTLYEQSMSERGYDYRSESWWHRTRNGKRPWWSEPYRSEATGGELFVTYNRPVWAVRGEQQDPVVGMVSVDVPVHWLRIGLGQELTGDLTRRILLSPERRFVVHPNPDLELQTTLDELVTQPAYGRLTSLVTALRAGEGAEATYRDPTTGANRLTLMRPLVDSGWTLGLSVSERLVLEELNDTTRAVALGSALAVLSLWLLMGITARRVTRPLGGLTESAGHFAAGEFDWPLPHTQRRDEVGVMARAFDHARSSIKQQMGEIEAMAAARQRLDSELAIARDIQLSMLPAPRRLQAGGAVVEVHGALEPAKAVGGDFYTFFERTPGSLWFVIGDVSDKGVPAALFMARTVTVLEAAARVGGQPDDALRVAARQLAEGNDACMFATVLCGVLDTATGALVLASAGHDAPALLRVVGGAAFIPLATGSALGLDSDGDYPLWRGTLAPGEALVAFTDGITEAFNDAHEAFGEARLLGALEPGRDAASQCAALVAGAHAHAAGAPQSDDITVLVIARAVAMHDDTHDPSDTRGGATTWTSA</sequence>
<dbReference type="CDD" id="cd18774">
    <property type="entry name" value="PDC2_HK_sensor"/>
    <property type="match status" value="1"/>
</dbReference>
<dbReference type="Pfam" id="PF22673">
    <property type="entry name" value="MCP-like_PDC_1"/>
    <property type="match status" value="1"/>
</dbReference>
<dbReference type="SMART" id="SM00304">
    <property type="entry name" value="HAMP"/>
    <property type="match status" value="1"/>
</dbReference>
<evidence type="ECO:0000313" key="3">
    <source>
        <dbReference type="EMBL" id="MBZ4038270.1"/>
    </source>
</evidence>
<dbReference type="PANTHER" id="PTHR43156:SF2">
    <property type="entry name" value="STAGE II SPORULATION PROTEIN E"/>
    <property type="match status" value="1"/>
</dbReference>
<dbReference type="InterPro" id="IPR001932">
    <property type="entry name" value="PPM-type_phosphatase-like_dom"/>
</dbReference>
<dbReference type="SUPFAM" id="SSF158472">
    <property type="entry name" value="HAMP domain-like"/>
    <property type="match status" value="1"/>
</dbReference>
<proteinExistence type="predicted"/>
<dbReference type="Proteomes" id="UP001430954">
    <property type="component" value="Unassembled WGS sequence"/>
</dbReference>
<dbReference type="Gene3D" id="3.30.450.20">
    <property type="entry name" value="PAS domain"/>
    <property type="match status" value="1"/>
</dbReference>
<dbReference type="InterPro" id="IPR052016">
    <property type="entry name" value="Bact_Sigma-Reg"/>
</dbReference>
<accession>A0ABS7T312</accession>
<dbReference type="SMART" id="SM00331">
    <property type="entry name" value="PP2C_SIG"/>
    <property type="match status" value="1"/>
</dbReference>
<evidence type="ECO:0000313" key="4">
    <source>
        <dbReference type="Proteomes" id="UP001430954"/>
    </source>
</evidence>
<evidence type="ECO:0000259" key="2">
    <source>
        <dbReference type="PROSITE" id="PS50885"/>
    </source>
</evidence>
<dbReference type="Pfam" id="PF07228">
    <property type="entry name" value="SpoIIE"/>
    <property type="match status" value="1"/>
</dbReference>
<dbReference type="EMBL" id="JAINZW010000001">
    <property type="protein sequence ID" value="MBZ4038270.1"/>
    <property type="molecule type" value="Genomic_DNA"/>
</dbReference>
<protein>
    <submittedName>
        <fullName evidence="3">SpoIIE family protein phosphatase</fullName>
    </submittedName>
</protein>
<dbReference type="PANTHER" id="PTHR43156">
    <property type="entry name" value="STAGE II SPORULATION PROTEIN E-RELATED"/>
    <property type="match status" value="1"/>
</dbReference>
<reference evidence="3 4" key="1">
    <citation type="submission" date="2021-09" db="EMBL/GenBank/DDBJ databases">
        <title>Lysobacter sp. 13A isolated from the river sediment.</title>
        <authorList>
            <person name="Liu H."/>
            <person name="Li S."/>
            <person name="Mao S."/>
        </authorList>
    </citation>
    <scope>NUCLEOTIDE SEQUENCE [LARGE SCALE GENOMIC DNA]</scope>
    <source>
        <strain evidence="3 4">13A</strain>
    </source>
</reference>
<dbReference type="SUPFAM" id="SSF81606">
    <property type="entry name" value="PP2C-like"/>
    <property type="match status" value="1"/>
</dbReference>
<keyword evidence="4" id="KW-1185">Reference proteome</keyword>
<dbReference type="Gene3D" id="6.10.340.10">
    <property type="match status" value="1"/>
</dbReference>
<dbReference type="RefSeq" id="WP_223674467.1">
    <property type="nucleotide sequence ID" value="NZ_JAINZW010000001.1"/>
</dbReference>
<organism evidence="3 4">
    <name type="scientific">Novilysobacter selenitireducens</name>
    <dbReference type="NCBI Taxonomy" id="2872639"/>
    <lineage>
        <taxon>Bacteria</taxon>
        <taxon>Pseudomonadati</taxon>
        <taxon>Pseudomonadota</taxon>
        <taxon>Gammaproteobacteria</taxon>
        <taxon>Lysobacterales</taxon>
        <taxon>Lysobacteraceae</taxon>
        <taxon>Novilysobacter</taxon>
    </lineage>
</organism>
<dbReference type="CDD" id="cd12913">
    <property type="entry name" value="PDC1_MCP_like"/>
    <property type="match status" value="1"/>
</dbReference>
<dbReference type="Pfam" id="PF00672">
    <property type="entry name" value="HAMP"/>
    <property type="match status" value="1"/>
</dbReference>
<dbReference type="InterPro" id="IPR003660">
    <property type="entry name" value="HAMP_dom"/>
</dbReference>
<dbReference type="PROSITE" id="PS50885">
    <property type="entry name" value="HAMP"/>
    <property type="match status" value="1"/>
</dbReference>
<keyword evidence="1" id="KW-0378">Hydrolase</keyword>
<dbReference type="CDD" id="cd06225">
    <property type="entry name" value="HAMP"/>
    <property type="match status" value="1"/>
</dbReference>